<evidence type="ECO:0000256" key="6">
    <source>
        <dbReference type="ARBA" id="ARBA00022970"/>
    </source>
</evidence>
<feature type="transmembrane region" description="Helical" evidence="9">
    <location>
        <begin position="199"/>
        <end position="222"/>
    </location>
</feature>
<organism evidence="11 12">
    <name type="scientific">Bosea eneae</name>
    <dbReference type="NCBI Taxonomy" id="151454"/>
    <lineage>
        <taxon>Bacteria</taxon>
        <taxon>Pseudomonadati</taxon>
        <taxon>Pseudomonadota</taxon>
        <taxon>Alphaproteobacteria</taxon>
        <taxon>Hyphomicrobiales</taxon>
        <taxon>Boseaceae</taxon>
        <taxon>Bosea</taxon>
    </lineage>
</organism>
<comment type="subcellular location">
    <subcellularLocation>
        <location evidence="1">Cell inner membrane</location>
        <topology evidence="1">Multi-pass membrane protein</topology>
    </subcellularLocation>
    <subcellularLocation>
        <location evidence="9">Cell membrane</location>
        <topology evidence="9">Multi-pass membrane protein</topology>
    </subcellularLocation>
</comment>
<dbReference type="PANTHER" id="PTHR30614:SF0">
    <property type="entry name" value="L-CYSTINE TRANSPORT SYSTEM PERMEASE PROTEIN TCYL"/>
    <property type="match status" value="1"/>
</dbReference>
<dbReference type="EMBL" id="JBHSLW010000094">
    <property type="protein sequence ID" value="MFC5423672.1"/>
    <property type="molecule type" value="Genomic_DNA"/>
</dbReference>
<dbReference type="PANTHER" id="PTHR30614">
    <property type="entry name" value="MEMBRANE COMPONENT OF AMINO ACID ABC TRANSPORTER"/>
    <property type="match status" value="1"/>
</dbReference>
<reference evidence="12" key="1">
    <citation type="journal article" date="2019" name="Int. J. Syst. Evol. Microbiol.">
        <title>The Global Catalogue of Microorganisms (GCM) 10K type strain sequencing project: providing services to taxonomists for standard genome sequencing and annotation.</title>
        <authorList>
            <consortium name="The Broad Institute Genomics Platform"/>
            <consortium name="The Broad Institute Genome Sequencing Center for Infectious Disease"/>
            <person name="Wu L."/>
            <person name="Ma J."/>
        </authorList>
    </citation>
    <scope>NUCLEOTIDE SEQUENCE [LARGE SCALE GENOMIC DNA]</scope>
    <source>
        <strain evidence="12">NCAIM B.01391</strain>
    </source>
</reference>
<evidence type="ECO:0000256" key="1">
    <source>
        <dbReference type="ARBA" id="ARBA00004429"/>
    </source>
</evidence>
<keyword evidence="3 9" id="KW-0813">Transport</keyword>
<dbReference type="PROSITE" id="PS50928">
    <property type="entry name" value="ABC_TM1"/>
    <property type="match status" value="1"/>
</dbReference>
<evidence type="ECO:0000256" key="3">
    <source>
        <dbReference type="ARBA" id="ARBA00022448"/>
    </source>
</evidence>
<feature type="transmembrane region" description="Helical" evidence="9">
    <location>
        <begin position="74"/>
        <end position="92"/>
    </location>
</feature>
<protein>
    <submittedName>
        <fullName evidence="11">Amino acid ABC transporter permease</fullName>
    </submittedName>
</protein>
<keyword evidence="8 9" id="KW-0472">Membrane</keyword>
<feature type="transmembrane region" description="Helical" evidence="9">
    <location>
        <begin position="25"/>
        <end position="45"/>
    </location>
</feature>
<evidence type="ECO:0000259" key="10">
    <source>
        <dbReference type="PROSITE" id="PS50928"/>
    </source>
</evidence>
<dbReference type="NCBIfam" id="TIGR01726">
    <property type="entry name" value="HEQRo_perm_3TM"/>
    <property type="match status" value="1"/>
</dbReference>
<evidence type="ECO:0000256" key="5">
    <source>
        <dbReference type="ARBA" id="ARBA00022692"/>
    </source>
</evidence>
<dbReference type="Pfam" id="PF00528">
    <property type="entry name" value="BPD_transp_1"/>
    <property type="match status" value="1"/>
</dbReference>
<sequence>MYQFNWWILLGPDGILLIKGGQVTLLLAVSAWLIAITFGVVLGVARWSEARIFKHICWLHVEITRNTPALLQILFWYFSATALLPETAILFLRDHGFEFVAAMFALGLYHSGFVAEIVRSGLNAVPAGQFEAAESLGFSFVQSVRLVLAPQVARIVTPSLTSETVSLIKNTSLALVIGVAEITYQARYIDVYTFRGVEALAAVTAFYLVICLGVASIGQALLRRLSKYVKDAA</sequence>
<evidence type="ECO:0000313" key="11">
    <source>
        <dbReference type="EMBL" id="MFC5423672.1"/>
    </source>
</evidence>
<evidence type="ECO:0000256" key="7">
    <source>
        <dbReference type="ARBA" id="ARBA00022989"/>
    </source>
</evidence>
<keyword evidence="6" id="KW-0029">Amino-acid transport</keyword>
<keyword evidence="4" id="KW-1003">Cell membrane</keyword>
<accession>A0ABW0J034</accession>
<dbReference type="InterPro" id="IPR010065">
    <property type="entry name" value="AA_ABC_transptr_permease_3TM"/>
</dbReference>
<keyword evidence="12" id="KW-1185">Reference proteome</keyword>
<dbReference type="Gene3D" id="1.10.3720.10">
    <property type="entry name" value="MetI-like"/>
    <property type="match status" value="1"/>
</dbReference>
<evidence type="ECO:0000256" key="4">
    <source>
        <dbReference type="ARBA" id="ARBA00022475"/>
    </source>
</evidence>
<dbReference type="InterPro" id="IPR035906">
    <property type="entry name" value="MetI-like_sf"/>
</dbReference>
<evidence type="ECO:0000256" key="2">
    <source>
        <dbReference type="ARBA" id="ARBA00010072"/>
    </source>
</evidence>
<comment type="similarity">
    <text evidence="2">Belongs to the binding-protein-dependent transport system permease family. HisMQ subfamily.</text>
</comment>
<dbReference type="InterPro" id="IPR043429">
    <property type="entry name" value="ArtM/GltK/GlnP/TcyL/YhdX-like"/>
</dbReference>
<proteinExistence type="inferred from homology"/>
<evidence type="ECO:0000256" key="9">
    <source>
        <dbReference type="RuleBase" id="RU363032"/>
    </source>
</evidence>
<evidence type="ECO:0000313" key="12">
    <source>
        <dbReference type="Proteomes" id="UP001596053"/>
    </source>
</evidence>
<dbReference type="CDD" id="cd06261">
    <property type="entry name" value="TM_PBP2"/>
    <property type="match status" value="1"/>
</dbReference>
<feature type="domain" description="ABC transmembrane type-1" evidence="10">
    <location>
        <begin position="21"/>
        <end position="218"/>
    </location>
</feature>
<name>A0ABW0J034_9HYPH</name>
<keyword evidence="5 9" id="KW-0812">Transmembrane</keyword>
<comment type="caution">
    <text evidence="11">The sequence shown here is derived from an EMBL/GenBank/DDBJ whole genome shotgun (WGS) entry which is preliminary data.</text>
</comment>
<gene>
    <name evidence="11" type="ORF">ACFPOB_29495</name>
</gene>
<keyword evidence="7 9" id="KW-1133">Transmembrane helix</keyword>
<dbReference type="SUPFAM" id="SSF161098">
    <property type="entry name" value="MetI-like"/>
    <property type="match status" value="1"/>
</dbReference>
<dbReference type="RefSeq" id="WP_377801744.1">
    <property type="nucleotide sequence ID" value="NZ_JBHSLW010000094.1"/>
</dbReference>
<dbReference type="InterPro" id="IPR000515">
    <property type="entry name" value="MetI-like"/>
</dbReference>
<evidence type="ECO:0000256" key="8">
    <source>
        <dbReference type="ARBA" id="ARBA00023136"/>
    </source>
</evidence>
<dbReference type="Proteomes" id="UP001596053">
    <property type="component" value="Unassembled WGS sequence"/>
</dbReference>